<dbReference type="PROSITE" id="PS51755">
    <property type="entry name" value="OMPR_PHOB"/>
    <property type="match status" value="1"/>
</dbReference>
<dbReference type="GO" id="GO:0003677">
    <property type="term" value="F:DNA binding"/>
    <property type="evidence" value="ECO:0007669"/>
    <property type="project" value="UniProtKB-UniRule"/>
</dbReference>
<dbReference type="PANTHER" id="PTHR35807">
    <property type="entry name" value="TRANSCRIPTIONAL REGULATOR REDD-RELATED"/>
    <property type="match status" value="1"/>
</dbReference>
<dbReference type="InterPro" id="IPR036388">
    <property type="entry name" value="WH-like_DNA-bd_sf"/>
</dbReference>
<dbReference type="PROSITE" id="PS50006">
    <property type="entry name" value="FHA_DOMAIN"/>
    <property type="match status" value="1"/>
</dbReference>
<evidence type="ECO:0000256" key="1">
    <source>
        <dbReference type="ARBA" id="ARBA00005820"/>
    </source>
</evidence>
<dbReference type="Proteomes" id="UP000467385">
    <property type="component" value="Chromosome"/>
</dbReference>
<evidence type="ECO:0000256" key="3">
    <source>
        <dbReference type="ARBA" id="ARBA00023015"/>
    </source>
</evidence>
<dbReference type="Pfam" id="PF03704">
    <property type="entry name" value="BTAD"/>
    <property type="match status" value="1"/>
</dbReference>
<dbReference type="STRING" id="44010.AWC00_14165"/>
<dbReference type="Gene3D" id="1.25.40.10">
    <property type="entry name" value="Tetratricopeptide repeat domain"/>
    <property type="match status" value="1"/>
</dbReference>
<comment type="similarity">
    <text evidence="1">Belongs to the AfsR/DnrI/RedD regulatory family.</text>
</comment>
<dbReference type="Gene3D" id="1.10.10.10">
    <property type="entry name" value="Winged helix-like DNA-binding domain superfamily/Winged helix DNA-binding domain"/>
    <property type="match status" value="1"/>
</dbReference>
<dbReference type="Gene3D" id="2.60.200.20">
    <property type="match status" value="1"/>
</dbReference>
<dbReference type="SMART" id="SM01043">
    <property type="entry name" value="BTAD"/>
    <property type="match status" value="1"/>
</dbReference>
<organism evidence="6 7">
    <name type="scientific">Mycobacterium conspicuum</name>
    <dbReference type="NCBI Taxonomy" id="44010"/>
    <lineage>
        <taxon>Bacteria</taxon>
        <taxon>Bacillati</taxon>
        <taxon>Actinomycetota</taxon>
        <taxon>Actinomycetes</taxon>
        <taxon>Mycobacteriales</taxon>
        <taxon>Mycobacteriaceae</taxon>
        <taxon>Mycobacterium</taxon>
    </lineage>
</organism>
<evidence type="ECO:0000313" key="7">
    <source>
        <dbReference type="Proteomes" id="UP000467385"/>
    </source>
</evidence>
<dbReference type="Pfam" id="PF00486">
    <property type="entry name" value="Trans_reg_C"/>
    <property type="match status" value="1"/>
</dbReference>
<protein>
    <submittedName>
        <fullName evidence="6">Transcriptional regulatory protein EmbR</fullName>
    </submittedName>
</protein>
<dbReference type="GO" id="GO:0006355">
    <property type="term" value="P:regulation of DNA-templated transcription"/>
    <property type="evidence" value="ECO:0007669"/>
    <property type="project" value="InterPro"/>
</dbReference>
<keyword evidence="7" id="KW-1185">Reference proteome</keyword>
<dbReference type="Pfam" id="PF00498">
    <property type="entry name" value="FHA"/>
    <property type="match status" value="1"/>
</dbReference>
<dbReference type="PANTHER" id="PTHR35807:SF1">
    <property type="entry name" value="TRANSCRIPTIONAL REGULATOR REDD"/>
    <property type="match status" value="1"/>
</dbReference>
<proteinExistence type="inferred from homology"/>
<name>A0A1X1TBN6_9MYCO</name>
<evidence type="ECO:0000256" key="5">
    <source>
        <dbReference type="ARBA" id="ARBA00023163"/>
    </source>
</evidence>
<dbReference type="SUPFAM" id="SSF48452">
    <property type="entry name" value="TPR-like"/>
    <property type="match status" value="1"/>
</dbReference>
<dbReference type="InterPro" id="IPR016032">
    <property type="entry name" value="Sig_transdc_resp-reg_C-effctor"/>
</dbReference>
<keyword evidence="2" id="KW-0597">Phosphoprotein</keyword>
<evidence type="ECO:0000256" key="2">
    <source>
        <dbReference type="ARBA" id="ARBA00022553"/>
    </source>
</evidence>
<dbReference type="InterPro" id="IPR001867">
    <property type="entry name" value="OmpR/PhoB-type_DNA-bd"/>
</dbReference>
<sequence length="382" mass="41789">MVDKRLELGLLGPLEMSVDGVLVPLGTPKQRAVLAMLLMNRNSPVGVDRLITALWEGWPPSGGRASIHSYVSNLRKLLTGAGIDPRAVLAAAPPGYRLSITDDRCDIGRFVAEKAAGVHAAAAGKFEQASRHLSAALAQWRGPVLEDLRDFEFVNTYATSLVEDKIVVHTAKAEAEIACGRAPFVIAELEALTTEHPYREPLWAQLITAYYLTDRQSDALAAYRRVKTTLADDLGIDPGQTLRDLNERILRQDRLDVKKSAKTTAVGTVTVLDQRTRVSGQKVLAYLHDAAGRSYPLQSAATRIGRLSDNDIVLDSANVSRHHAVIVDTGTNYVINDLRSSNGVHVQHQRIRAAATLNDGDHIRICDHEFTFQINAEVERSG</sequence>
<dbReference type="InterPro" id="IPR051677">
    <property type="entry name" value="AfsR-DnrI-RedD_regulator"/>
</dbReference>
<gene>
    <name evidence="6" type="primary">embR_1</name>
    <name evidence="6" type="ORF">MCNS_39130</name>
</gene>
<dbReference type="SMART" id="SM00862">
    <property type="entry name" value="Trans_reg_C"/>
    <property type="match status" value="1"/>
</dbReference>
<dbReference type="InterPro" id="IPR008984">
    <property type="entry name" value="SMAD_FHA_dom_sf"/>
</dbReference>
<accession>A0A1X1TBN6</accession>
<dbReference type="SMART" id="SM00240">
    <property type="entry name" value="FHA"/>
    <property type="match status" value="1"/>
</dbReference>
<evidence type="ECO:0000256" key="4">
    <source>
        <dbReference type="ARBA" id="ARBA00023125"/>
    </source>
</evidence>
<dbReference type="CDD" id="cd15831">
    <property type="entry name" value="BTAD"/>
    <property type="match status" value="1"/>
</dbReference>
<dbReference type="FunFam" id="1.10.10.10:FF:000528">
    <property type="entry name" value="Transcriptional regulatory protein EmbR"/>
    <property type="match status" value="1"/>
</dbReference>
<dbReference type="CDD" id="cd00060">
    <property type="entry name" value="FHA"/>
    <property type="match status" value="1"/>
</dbReference>
<dbReference type="EMBL" id="AP022613">
    <property type="protein sequence ID" value="BBZ40850.1"/>
    <property type="molecule type" value="Genomic_DNA"/>
</dbReference>
<keyword evidence="3" id="KW-0805">Transcription regulation</keyword>
<dbReference type="AlphaFoldDB" id="A0A1X1TBN6"/>
<dbReference type="InterPro" id="IPR000253">
    <property type="entry name" value="FHA_dom"/>
</dbReference>
<dbReference type="GO" id="GO:0000160">
    <property type="term" value="P:phosphorelay signal transduction system"/>
    <property type="evidence" value="ECO:0007669"/>
    <property type="project" value="InterPro"/>
</dbReference>
<dbReference type="InterPro" id="IPR011990">
    <property type="entry name" value="TPR-like_helical_dom_sf"/>
</dbReference>
<dbReference type="FunFam" id="1.25.40.10:FF:000222">
    <property type="entry name" value="SARP family transcriptional regulator"/>
    <property type="match status" value="1"/>
</dbReference>
<dbReference type="InterPro" id="IPR005158">
    <property type="entry name" value="BTAD"/>
</dbReference>
<dbReference type="SUPFAM" id="SSF49879">
    <property type="entry name" value="SMAD/FHA domain"/>
    <property type="match status" value="1"/>
</dbReference>
<reference evidence="6 7" key="1">
    <citation type="journal article" date="2019" name="Emerg. Microbes Infect.">
        <title>Comprehensive subspecies identification of 175 nontuberculous mycobacteria species based on 7547 genomic profiles.</title>
        <authorList>
            <person name="Matsumoto Y."/>
            <person name="Kinjo T."/>
            <person name="Motooka D."/>
            <person name="Nabeya D."/>
            <person name="Jung N."/>
            <person name="Uechi K."/>
            <person name="Horii T."/>
            <person name="Iida T."/>
            <person name="Fujita J."/>
            <person name="Nakamura S."/>
        </authorList>
    </citation>
    <scope>NUCLEOTIDE SEQUENCE [LARGE SCALE GENOMIC DNA]</scope>
    <source>
        <strain evidence="6 7">JCM 14738</strain>
    </source>
</reference>
<evidence type="ECO:0000313" key="6">
    <source>
        <dbReference type="EMBL" id="BBZ40850.1"/>
    </source>
</evidence>
<dbReference type="SUPFAM" id="SSF46894">
    <property type="entry name" value="C-terminal effector domain of the bipartite response regulators"/>
    <property type="match status" value="1"/>
</dbReference>
<keyword evidence="5" id="KW-0804">Transcription</keyword>
<keyword evidence="4" id="KW-0238">DNA-binding</keyword>